<evidence type="ECO:0000313" key="1">
    <source>
        <dbReference type="EMBL" id="KMU92676.1"/>
    </source>
</evidence>
<evidence type="ECO:0000313" key="2">
    <source>
        <dbReference type="Proteomes" id="UP000054563"/>
    </source>
</evidence>
<dbReference type="SUPFAM" id="SSF56112">
    <property type="entry name" value="Protein kinase-like (PK-like)"/>
    <property type="match status" value="1"/>
</dbReference>
<evidence type="ECO:0008006" key="3">
    <source>
        <dbReference type="Google" id="ProtNLM"/>
    </source>
</evidence>
<proteinExistence type="predicted"/>
<dbReference type="AlphaFoldDB" id="A0A0J8S741"/>
<dbReference type="EMBL" id="DS017136">
    <property type="protein sequence ID" value="KMU92676.1"/>
    <property type="molecule type" value="Genomic_DNA"/>
</dbReference>
<sequence length="97" mass="11400">MMRLNPNPLNLSLFREILKGILTGLDFLHTEANIIHTDNLMLHIANQSMLENFEKTELECLSLRKFIDDKHAIYRSHSFCKLKNDKWGDLVLYDLNI</sequence>
<dbReference type="Gene3D" id="1.10.510.10">
    <property type="entry name" value="Transferase(Phosphotransferase) domain 1"/>
    <property type="match status" value="1"/>
</dbReference>
<reference evidence="2" key="1">
    <citation type="journal article" date="2010" name="Genome Res.">
        <title>Population genomic sequencing of Coccidioides fungi reveals recent hybridization and transposon control.</title>
        <authorList>
            <person name="Neafsey D.E."/>
            <person name="Barker B.M."/>
            <person name="Sharpton T.J."/>
            <person name="Stajich J.E."/>
            <person name="Park D.J."/>
            <person name="Whiston E."/>
            <person name="Hung C.-Y."/>
            <person name="McMahan C."/>
            <person name="White J."/>
            <person name="Sykes S."/>
            <person name="Heiman D."/>
            <person name="Young S."/>
            <person name="Zeng Q."/>
            <person name="Abouelleil A."/>
            <person name="Aftuck L."/>
            <person name="Bessette D."/>
            <person name="Brown A."/>
            <person name="FitzGerald M."/>
            <person name="Lui A."/>
            <person name="Macdonald J.P."/>
            <person name="Priest M."/>
            <person name="Orbach M.J."/>
            <person name="Galgiani J.N."/>
            <person name="Kirkland T.N."/>
            <person name="Cole G.T."/>
            <person name="Birren B.W."/>
            <person name="Henn M.R."/>
            <person name="Taylor J.W."/>
            <person name="Rounsley S.D."/>
        </authorList>
    </citation>
    <scope>NUCLEOTIDE SEQUENCE [LARGE SCALE GENOMIC DNA]</scope>
    <source>
        <strain evidence="2">H538.4</strain>
    </source>
</reference>
<dbReference type="InterPro" id="IPR011009">
    <property type="entry name" value="Kinase-like_dom_sf"/>
</dbReference>
<organism evidence="1 2">
    <name type="scientific">Coccidioides immitis H538.4</name>
    <dbReference type="NCBI Taxonomy" id="396776"/>
    <lineage>
        <taxon>Eukaryota</taxon>
        <taxon>Fungi</taxon>
        <taxon>Dikarya</taxon>
        <taxon>Ascomycota</taxon>
        <taxon>Pezizomycotina</taxon>
        <taxon>Eurotiomycetes</taxon>
        <taxon>Eurotiomycetidae</taxon>
        <taxon>Onygenales</taxon>
        <taxon>Onygenaceae</taxon>
        <taxon>Coccidioides</taxon>
    </lineage>
</organism>
<dbReference type="STRING" id="396776.A0A0J8S741"/>
<accession>A0A0J8S741</accession>
<name>A0A0J8S741_COCIT</name>
<protein>
    <recommendedName>
        <fullName evidence="3">Protein kinase domain-containing protein</fullName>
    </recommendedName>
</protein>
<gene>
    <name evidence="1" type="ORF">CIHG_10441</name>
</gene>
<dbReference type="Proteomes" id="UP000054563">
    <property type="component" value="Unassembled WGS sequence"/>
</dbReference>
<dbReference type="VEuPathDB" id="FungiDB:CIHG_10441"/>